<proteinExistence type="predicted"/>
<dbReference type="AlphaFoldDB" id="A0A0J6WWP8"/>
<feature type="transmembrane region" description="Helical" evidence="6">
    <location>
        <begin position="214"/>
        <end position="237"/>
    </location>
</feature>
<evidence type="ECO:0000256" key="3">
    <source>
        <dbReference type="ARBA" id="ARBA00022692"/>
    </source>
</evidence>
<evidence type="ECO:0000256" key="6">
    <source>
        <dbReference type="SAM" id="Phobius"/>
    </source>
</evidence>
<organism evidence="7 8">
    <name type="scientific">Megasphaera cerevisiae DSM 20462</name>
    <dbReference type="NCBI Taxonomy" id="1122219"/>
    <lineage>
        <taxon>Bacteria</taxon>
        <taxon>Bacillati</taxon>
        <taxon>Bacillota</taxon>
        <taxon>Negativicutes</taxon>
        <taxon>Veillonellales</taxon>
        <taxon>Veillonellaceae</taxon>
        <taxon>Megasphaera</taxon>
    </lineage>
</organism>
<dbReference type="PANTHER" id="PTHR30213:SF0">
    <property type="entry name" value="UPF0761 MEMBRANE PROTEIN YIHY"/>
    <property type="match status" value="1"/>
</dbReference>
<feature type="transmembrane region" description="Helical" evidence="6">
    <location>
        <begin position="138"/>
        <end position="170"/>
    </location>
</feature>
<dbReference type="PIRSF" id="PIRSF035875">
    <property type="entry name" value="RNase_BN"/>
    <property type="match status" value="1"/>
</dbReference>
<dbReference type="PANTHER" id="PTHR30213">
    <property type="entry name" value="INNER MEMBRANE PROTEIN YHJD"/>
    <property type="match status" value="1"/>
</dbReference>
<protein>
    <submittedName>
        <fullName evidence="7">Uncharacterized protein</fullName>
    </submittedName>
</protein>
<dbReference type="STRING" id="39029.BSR42_09550"/>
<feature type="transmembrane region" description="Helical" evidence="6">
    <location>
        <begin position="35"/>
        <end position="59"/>
    </location>
</feature>
<dbReference type="InterPro" id="IPR017039">
    <property type="entry name" value="Virul_fac_BrkB"/>
</dbReference>
<sequence length="295" mass="34640">MKNSKFKKRHIGMFFVLNTMRRFHRDEVFSSSAEAAYYLIMGFIPFMIFLVNAVLFFMAPQISVIIKVLDYLPQEVAVILSSNIYRIIAARSSTWLAAGLLIALWAVAQGVQVLIRASDQTFHENRDQQNWFIVKIKSMVLVVFLTLSIIVSLGFTVFGNAVIYAVHYYFYLPELFLQIWDWIKYILPFGDLILTLTIFYRFAPDTLRPKWYRAFFVSIFITIVWLLVTSVYSYYILNISNMGFTYGPLMGIIVLFIWFRFIAMAIIMGSEILMTWQDFEVLRRKHHRKEPENSI</sequence>
<dbReference type="PATRIC" id="fig|1122219.3.peg.1542"/>
<reference evidence="7 8" key="1">
    <citation type="submission" date="2015-06" db="EMBL/GenBank/DDBJ databases">
        <title>Draft genome sequence of beer spoilage bacterium Megasphaera cerevisiae type strain 20462.</title>
        <authorList>
            <person name="Kutumbaka K."/>
            <person name="Pasmowitz J."/>
            <person name="Mategko J."/>
            <person name="Reyes D."/>
            <person name="Friedrich A."/>
            <person name="Han S."/>
            <person name="Martens-Habbena W."/>
            <person name="Neal-McKinney J."/>
            <person name="Janagama H.K."/>
            <person name="Nadala C."/>
            <person name="Samadpour M."/>
        </authorList>
    </citation>
    <scope>NUCLEOTIDE SEQUENCE [LARGE SCALE GENOMIC DNA]</scope>
    <source>
        <strain evidence="7 8">DSM 20462</strain>
    </source>
</reference>
<evidence type="ECO:0000256" key="1">
    <source>
        <dbReference type="ARBA" id="ARBA00004651"/>
    </source>
</evidence>
<evidence type="ECO:0000313" key="7">
    <source>
        <dbReference type="EMBL" id="KMO86262.1"/>
    </source>
</evidence>
<keyword evidence="8" id="KW-1185">Reference proteome</keyword>
<dbReference type="EMBL" id="LEKT01000028">
    <property type="protein sequence ID" value="KMO86262.1"/>
    <property type="molecule type" value="Genomic_DNA"/>
</dbReference>
<comment type="subcellular location">
    <subcellularLocation>
        <location evidence="1">Cell membrane</location>
        <topology evidence="1">Multi-pass membrane protein</topology>
    </subcellularLocation>
</comment>
<dbReference type="InParanoid" id="A0A0J6WWP8"/>
<comment type="caution">
    <text evidence="7">The sequence shown here is derived from an EMBL/GenBank/DDBJ whole genome shotgun (WGS) entry which is preliminary data.</text>
</comment>
<dbReference type="FunCoup" id="A0A0J6WWP8">
    <property type="interactions" value="212"/>
</dbReference>
<feature type="transmembrane region" description="Helical" evidence="6">
    <location>
        <begin position="249"/>
        <end position="276"/>
    </location>
</feature>
<feature type="transmembrane region" description="Helical" evidence="6">
    <location>
        <begin position="95"/>
        <end position="117"/>
    </location>
</feature>
<keyword evidence="4 6" id="KW-1133">Transmembrane helix</keyword>
<evidence type="ECO:0000256" key="2">
    <source>
        <dbReference type="ARBA" id="ARBA00022475"/>
    </source>
</evidence>
<keyword evidence="5 6" id="KW-0472">Membrane</keyword>
<dbReference type="GO" id="GO:0005886">
    <property type="term" value="C:plasma membrane"/>
    <property type="evidence" value="ECO:0007669"/>
    <property type="project" value="UniProtKB-SubCell"/>
</dbReference>
<dbReference type="RefSeq" id="WP_072061811.1">
    <property type="nucleotide sequence ID" value="NZ_FUXD01000048.1"/>
</dbReference>
<keyword evidence="3 6" id="KW-0812">Transmembrane</keyword>
<dbReference type="Pfam" id="PF03631">
    <property type="entry name" value="Virul_fac_BrkB"/>
    <property type="match status" value="1"/>
</dbReference>
<feature type="transmembrane region" description="Helical" evidence="6">
    <location>
        <begin position="182"/>
        <end position="202"/>
    </location>
</feature>
<gene>
    <name evidence="7" type="ORF">AB840_09155</name>
</gene>
<evidence type="ECO:0000313" key="8">
    <source>
        <dbReference type="Proteomes" id="UP000036503"/>
    </source>
</evidence>
<keyword evidence="2" id="KW-1003">Cell membrane</keyword>
<dbReference type="Proteomes" id="UP000036503">
    <property type="component" value="Unassembled WGS sequence"/>
</dbReference>
<evidence type="ECO:0000256" key="5">
    <source>
        <dbReference type="ARBA" id="ARBA00023136"/>
    </source>
</evidence>
<name>A0A0J6WWP8_9FIRM</name>
<evidence type="ECO:0000256" key="4">
    <source>
        <dbReference type="ARBA" id="ARBA00022989"/>
    </source>
</evidence>
<accession>A0A0J6WWP8</accession>